<protein>
    <submittedName>
        <fullName evidence="1">Uncharacterized protein</fullName>
    </submittedName>
</protein>
<dbReference type="Proteomes" id="UP000606396">
    <property type="component" value="Unassembled WGS sequence"/>
</dbReference>
<dbReference type="RefSeq" id="WP_180267424.1">
    <property type="nucleotide sequence ID" value="NZ_JACJTC010000015.1"/>
</dbReference>
<evidence type="ECO:0000313" key="2">
    <source>
        <dbReference type="Proteomes" id="UP000606396"/>
    </source>
</evidence>
<name>A0ABR8HF32_NOSPU</name>
<gene>
    <name evidence="1" type="ORF">H6G94_20905</name>
</gene>
<comment type="caution">
    <text evidence="1">The sequence shown here is derived from an EMBL/GenBank/DDBJ whole genome shotgun (WGS) entry which is preliminary data.</text>
</comment>
<sequence length="48" mass="5594">MFSWLAFLGAKVYGLNLVQLVWVHRQTKQVPEIKIIESQIRLGAINQR</sequence>
<keyword evidence="2" id="KW-1185">Reference proteome</keyword>
<organism evidence="1 2">
    <name type="scientific">Nostoc punctiforme FACHB-252</name>
    <dbReference type="NCBI Taxonomy" id="1357509"/>
    <lineage>
        <taxon>Bacteria</taxon>
        <taxon>Bacillati</taxon>
        <taxon>Cyanobacteriota</taxon>
        <taxon>Cyanophyceae</taxon>
        <taxon>Nostocales</taxon>
        <taxon>Nostocaceae</taxon>
        <taxon>Nostoc</taxon>
    </lineage>
</organism>
<dbReference type="EMBL" id="JACJTC010000015">
    <property type="protein sequence ID" value="MBD2613708.1"/>
    <property type="molecule type" value="Genomic_DNA"/>
</dbReference>
<accession>A0ABR8HF32</accession>
<evidence type="ECO:0000313" key="1">
    <source>
        <dbReference type="EMBL" id="MBD2613708.1"/>
    </source>
</evidence>
<reference evidence="1 2" key="1">
    <citation type="journal article" date="2020" name="ISME J.">
        <title>Comparative genomics reveals insights into cyanobacterial evolution and habitat adaptation.</title>
        <authorList>
            <person name="Chen M.Y."/>
            <person name="Teng W.K."/>
            <person name="Zhao L."/>
            <person name="Hu C.X."/>
            <person name="Zhou Y.K."/>
            <person name="Han B.P."/>
            <person name="Song L.R."/>
            <person name="Shu W.S."/>
        </authorList>
    </citation>
    <scope>NUCLEOTIDE SEQUENCE [LARGE SCALE GENOMIC DNA]</scope>
    <source>
        <strain evidence="1 2">FACHB-252</strain>
    </source>
</reference>
<dbReference type="GeneID" id="57099359"/>
<proteinExistence type="predicted"/>